<dbReference type="PANTHER" id="PTHR45685:SF1">
    <property type="entry name" value="HELICASE SRCAP"/>
    <property type="match status" value="1"/>
</dbReference>
<evidence type="ECO:0000256" key="6">
    <source>
        <dbReference type="ARBA" id="ARBA00022840"/>
    </source>
</evidence>
<evidence type="ECO:0000256" key="9">
    <source>
        <dbReference type="SAM" id="Coils"/>
    </source>
</evidence>
<dbReference type="GO" id="GO:0016887">
    <property type="term" value="F:ATP hydrolysis activity"/>
    <property type="evidence" value="ECO:0007669"/>
    <property type="project" value="TreeGrafter"/>
</dbReference>
<dbReference type="Pfam" id="PF00271">
    <property type="entry name" value="Helicase_C"/>
    <property type="match status" value="1"/>
</dbReference>
<evidence type="ECO:0000256" key="8">
    <source>
        <dbReference type="ARBA" id="ARBA00023163"/>
    </source>
</evidence>
<feature type="compositionally biased region" description="Polar residues" evidence="10">
    <location>
        <begin position="620"/>
        <end position="629"/>
    </location>
</feature>
<dbReference type="OrthoDB" id="372624at2759"/>
<evidence type="ECO:0000313" key="12">
    <source>
        <dbReference type="EMBL" id="CAH2011301.1"/>
    </source>
</evidence>
<dbReference type="GO" id="GO:0003677">
    <property type="term" value="F:DNA binding"/>
    <property type="evidence" value="ECO:0007669"/>
    <property type="project" value="UniProtKB-KW"/>
</dbReference>
<feature type="coiled-coil region" evidence="9">
    <location>
        <begin position="443"/>
        <end position="493"/>
    </location>
</feature>
<dbReference type="Gene3D" id="3.40.50.300">
    <property type="entry name" value="P-loop containing nucleotide triphosphate hydrolases"/>
    <property type="match status" value="1"/>
</dbReference>
<keyword evidence="13" id="KW-1185">Reference proteome</keyword>
<dbReference type="Proteomes" id="UP001152888">
    <property type="component" value="Unassembled WGS sequence"/>
</dbReference>
<evidence type="ECO:0000256" key="4">
    <source>
        <dbReference type="ARBA" id="ARBA00022801"/>
    </source>
</evidence>
<feature type="region of interest" description="Disordered" evidence="10">
    <location>
        <begin position="606"/>
        <end position="676"/>
    </location>
</feature>
<evidence type="ECO:0000259" key="11">
    <source>
        <dbReference type="PROSITE" id="PS51194"/>
    </source>
</evidence>
<dbReference type="InterPro" id="IPR049730">
    <property type="entry name" value="SNF2/RAD54-like_C"/>
</dbReference>
<dbReference type="InterPro" id="IPR050520">
    <property type="entry name" value="INO80/SWR1_helicase"/>
</dbReference>
<evidence type="ECO:0000256" key="2">
    <source>
        <dbReference type="ARBA" id="ARBA00009220"/>
    </source>
</evidence>
<feature type="compositionally biased region" description="Basic residues" evidence="10">
    <location>
        <begin position="523"/>
        <end position="543"/>
    </location>
</feature>
<feature type="compositionally biased region" description="Low complexity" evidence="10">
    <location>
        <begin position="558"/>
        <end position="574"/>
    </location>
</feature>
<comment type="caution">
    <text evidence="12">The sequence shown here is derived from an EMBL/GenBank/DDBJ whole genome shotgun (WGS) entry which is preliminary data.</text>
</comment>
<sequence length="843" mass="95643">MQLMASVNARRCDALPLYGRDFQDVVKIFKPNEKDVWSGGYVRCLNILYNMHMEEQADCLKDMLCNPERRIEQLKDACDRFILFVPAVKAPEPEMRIWHPSPSKYWGQQEQKQLIRTLFSKMATPLHPIASAMVTQFPDPRLIQYDCGKLQTLDRLLRSLKVETHRVLIFTQMTKMLDVLEAFLNYHGHIYLRLDGTTKVDQRQVLMERFNNDKRIFAFILSTRSGGVGVNLTGADTVIFYDSDWNPTMDAQAQDRCHRIGQTRDVHIYRLVSERTIEENILKKANQKRLLGDLAIEGGNFTTAYFKSSTIQDLFNVDQSEETTASSRLADLVDSKKDEHDKIPVVATTPPAMDEKIAVGALENALAACEDDQDVQAARTAKAEAVADLAEFDEDIPLEEQQLEPTQPQQKEVSKAEQEINSVIEKLSPIEKYAMKFIEATESAWSAEQLAAAEREIEEQKREWEKNRLAAMREEEERRARELEEEADIITYSREDAANQVSNIKKFRRFKVKARQEIKVKNINKKLVKNVHMKRRRKRRRLKHPEVEDRSPQLNGDTENSLDSTESLSSNSVSGNLIANDTDHNSPRTRSRGTVAINLWTLDVSPLLPGEKPMKRNNKESASSLSEDCQSGCEENPVMKPSKRGASSVSGDDSQSGEEEKVVVVKKKRGRPRNAVKGKHLDSGLCEVKKCSIILNDILADGQVHISGDTDSKRKSAAKTDFDTEGSEQCAGTENKTECYDKTSLDNSENVNSDFDANRDDCIKKTTENSVDIKQQNHIEHENTEVESKEVEENAFYTKLSPPNKNENTINLVEHEENENMQTESSDHIEKTADNSAGASDQI</sequence>
<dbReference type="EMBL" id="CAKOFQ010008058">
    <property type="protein sequence ID" value="CAH2011301.1"/>
    <property type="molecule type" value="Genomic_DNA"/>
</dbReference>
<dbReference type="PROSITE" id="PS51194">
    <property type="entry name" value="HELICASE_CTER"/>
    <property type="match status" value="1"/>
</dbReference>
<keyword evidence="7" id="KW-0805">Transcription regulation</keyword>
<dbReference type="GO" id="GO:0042393">
    <property type="term" value="F:histone binding"/>
    <property type="evidence" value="ECO:0007669"/>
    <property type="project" value="TreeGrafter"/>
</dbReference>
<proteinExistence type="inferred from homology"/>
<comment type="subcellular location">
    <subcellularLocation>
        <location evidence="1">Nucleus</location>
    </subcellularLocation>
</comment>
<comment type="similarity">
    <text evidence="2">Belongs to the SNF2/RAD54 helicase family. SWR1 subfamily.</text>
</comment>
<keyword evidence="4" id="KW-0378">Hydrolase</keyword>
<keyword evidence="5" id="KW-0347">Helicase</keyword>
<dbReference type="GO" id="GO:0006338">
    <property type="term" value="P:chromatin remodeling"/>
    <property type="evidence" value="ECO:0007669"/>
    <property type="project" value="TreeGrafter"/>
</dbReference>
<dbReference type="SMART" id="SM00490">
    <property type="entry name" value="HELICc"/>
    <property type="match status" value="1"/>
</dbReference>
<dbReference type="PANTHER" id="PTHR45685">
    <property type="entry name" value="HELICASE SRCAP-RELATED"/>
    <property type="match status" value="1"/>
</dbReference>
<feature type="region of interest" description="Disordered" evidence="10">
    <location>
        <begin position="776"/>
        <end position="843"/>
    </location>
</feature>
<dbReference type="InterPro" id="IPR001650">
    <property type="entry name" value="Helicase_C-like"/>
</dbReference>
<accession>A0A9P0MF78</accession>
<gene>
    <name evidence="12" type="ORF">ACAOBT_LOCUS32100</name>
</gene>
<dbReference type="GO" id="GO:0004386">
    <property type="term" value="F:helicase activity"/>
    <property type="evidence" value="ECO:0007669"/>
    <property type="project" value="UniProtKB-KW"/>
</dbReference>
<reference evidence="12" key="1">
    <citation type="submission" date="2022-03" db="EMBL/GenBank/DDBJ databases">
        <authorList>
            <person name="Sayadi A."/>
        </authorList>
    </citation>
    <scope>NUCLEOTIDE SEQUENCE</scope>
</reference>
<evidence type="ECO:0000256" key="1">
    <source>
        <dbReference type="ARBA" id="ARBA00004123"/>
    </source>
</evidence>
<feature type="compositionally biased region" description="Polar residues" evidence="10">
    <location>
        <begin position="645"/>
        <end position="654"/>
    </location>
</feature>
<feature type="compositionally biased region" description="Polar residues" evidence="10">
    <location>
        <begin position="834"/>
        <end position="843"/>
    </location>
</feature>
<dbReference type="AlphaFoldDB" id="A0A9P0MF78"/>
<dbReference type="SUPFAM" id="SSF52540">
    <property type="entry name" value="P-loop containing nucleoside triphosphate hydrolases"/>
    <property type="match status" value="1"/>
</dbReference>
<dbReference type="GO" id="GO:0005524">
    <property type="term" value="F:ATP binding"/>
    <property type="evidence" value="ECO:0007669"/>
    <property type="project" value="UniProtKB-KW"/>
</dbReference>
<dbReference type="InterPro" id="IPR027417">
    <property type="entry name" value="P-loop_NTPase"/>
</dbReference>
<evidence type="ECO:0000256" key="3">
    <source>
        <dbReference type="ARBA" id="ARBA00022741"/>
    </source>
</evidence>
<evidence type="ECO:0000313" key="13">
    <source>
        <dbReference type="Proteomes" id="UP001152888"/>
    </source>
</evidence>
<feature type="region of interest" description="Disordered" evidence="10">
    <location>
        <begin position="523"/>
        <end position="592"/>
    </location>
</feature>
<dbReference type="CDD" id="cd18793">
    <property type="entry name" value="SF2_C_SNF"/>
    <property type="match status" value="1"/>
</dbReference>
<protein>
    <recommendedName>
        <fullName evidence="11">Helicase C-terminal domain-containing protein</fullName>
    </recommendedName>
</protein>
<feature type="compositionally biased region" description="Polar residues" evidence="10">
    <location>
        <begin position="801"/>
        <end position="811"/>
    </location>
</feature>
<keyword evidence="3" id="KW-0547">Nucleotide-binding</keyword>
<feature type="domain" description="Helicase C-terminal" evidence="11">
    <location>
        <begin position="152"/>
        <end position="302"/>
    </location>
</feature>
<feature type="region of interest" description="Disordered" evidence="10">
    <location>
        <begin position="706"/>
        <end position="729"/>
    </location>
</feature>
<evidence type="ECO:0000256" key="7">
    <source>
        <dbReference type="ARBA" id="ARBA00023015"/>
    </source>
</evidence>
<dbReference type="GO" id="GO:0000812">
    <property type="term" value="C:Swr1 complex"/>
    <property type="evidence" value="ECO:0007669"/>
    <property type="project" value="TreeGrafter"/>
</dbReference>
<keyword evidence="6" id="KW-0067">ATP-binding</keyword>
<name>A0A9P0MF78_ACAOB</name>
<feature type="compositionally biased region" description="Basic and acidic residues" evidence="10">
    <location>
        <begin position="776"/>
        <end position="792"/>
    </location>
</feature>
<dbReference type="FunFam" id="3.40.50.300:FF:000529">
    <property type="entry name" value="helicase SRCAP isoform X1"/>
    <property type="match status" value="1"/>
</dbReference>
<keyword evidence="8" id="KW-0804">Transcription</keyword>
<feature type="compositionally biased region" description="Basic residues" evidence="10">
    <location>
        <begin position="664"/>
        <end position="676"/>
    </location>
</feature>
<keyword evidence="9" id="KW-0175">Coiled coil</keyword>
<evidence type="ECO:0000256" key="5">
    <source>
        <dbReference type="ARBA" id="ARBA00022806"/>
    </source>
</evidence>
<evidence type="ECO:0000256" key="10">
    <source>
        <dbReference type="SAM" id="MobiDB-lite"/>
    </source>
</evidence>
<feature type="compositionally biased region" description="Basic and acidic residues" evidence="10">
    <location>
        <begin position="708"/>
        <end position="722"/>
    </location>
</feature>
<organism evidence="12 13">
    <name type="scientific">Acanthoscelides obtectus</name>
    <name type="common">Bean weevil</name>
    <name type="synonym">Bruchus obtectus</name>
    <dbReference type="NCBI Taxonomy" id="200917"/>
    <lineage>
        <taxon>Eukaryota</taxon>
        <taxon>Metazoa</taxon>
        <taxon>Ecdysozoa</taxon>
        <taxon>Arthropoda</taxon>
        <taxon>Hexapoda</taxon>
        <taxon>Insecta</taxon>
        <taxon>Pterygota</taxon>
        <taxon>Neoptera</taxon>
        <taxon>Endopterygota</taxon>
        <taxon>Coleoptera</taxon>
        <taxon>Polyphaga</taxon>
        <taxon>Cucujiformia</taxon>
        <taxon>Chrysomeloidea</taxon>
        <taxon>Chrysomelidae</taxon>
        <taxon>Bruchinae</taxon>
        <taxon>Bruchini</taxon>
        <taxon>Acanthoscelides</taxon>
    </lineage>
</organism>